<keyword evidence="9" id="KW-1185">Reference proteome</keyword>
<feature type="domain" description="JAB" evidence="7">
    <location>
        <begin position="80"/>
        <end position="174"/>
    </location>
</feature>
<dbReference type="InterPro" id="IPR022499">
    <property type="entry name" value="PRTRC_protein-A"/>
</dbReference>
<organism evidence="8 9">
    <name type="scientific">Undibacterium arcticum</name>
    <dbReference type="NCBI Taxonomy" id="1762892"/>
    <lineage>
        <taxon>Bacteria</taxon>
        <taxon>Pseudomonadati</taxon>
        <taxon>Pseudomonadota</taxon>
        <taxon>Betaproteobacteria</taxon>
        <taxon>Burkholderiales</taxon>
        <taxon>Oxalobacteraceae</taxon>
        <taxon>Undibacterium</taxon>
    </lineage>
</organism>
<evidence type="ECO:0000256" key="1">
    <source>
        <dbReference type="ARBA" id="ARBA00022670"/>
    </source>
</evidence>
<dbReference type="NCBIfam" id="TIGR03735">
    <property type="entry name" value="PRTRC_A"/>
    <property type="match status" value="1"/>
</dbReference>
<evidence type="ECO:0000259" key="6">
    <source>
        <dbReference type="Pfam" id="PF09436"/>
    </source>
</evidence>
<protein>
    <submittedName>
        <fullName evidence="8">PRTRC system protein A</fullName>
    </submittedName>
</protein>
<dbReference type="Pfam" id="PF09436">
    <property type="entry name" value="DUF2016"/>
    <property type="match status" value="1"/>
</dbReference>
<dbReference type="RefSeq" id="WP_390328694.1">
    <property type="nucleotide sequence ID" value="NZ_JBHRTP010000109.1"/>
</dbReference>
<proteinExistence type="predicted"/>
<comment type="caution">
    <text evidence="8">The sequence shown here is derived from an EMBL/GenBank/DDBJ whole genome shotgun (WGS) entry which is preliminary data.</text>
</comment>
<evidence type="ECO:0000256" key="2">
    <source>
        <dbReference type="ARBA" id="ARBA00022723"/>
    </source>
</evidence>
<keyword evidence="4" id="KW-0862">Zinc</keyword>
<evidence type="ECO:0000313" key="8">
    <source>
        <dbReference type="EMBL" id="MFC3111269.1"/>
    </source>
</evidence>
<keyword evidence="5" id="KW-0482">Metalloprotease</keyword>
<keyword evidence="2" id="KW-0479">Metal-binding</keyword>
<evidence type="ECO:0000259" key="7">
    <source>
        <dbReference type="Pfam" id="PF14464"/>
    </source>
</evidence>
<keyword evidence="1" id="KW-0645">Protease</keyword>
<gene>
    <name evidence="8" type="ORF">ACFOFO_25550</name>
</gene>
<dbReference type="SUPFAM" id="SSF102712">
    <property type="entry name" value="JAB1/MPN domain"/>
    <property type="match status" value="1"/>
</dbReference>
<evidence type="ECO:0000256" key="4">
    <source>
        <dbReference type="ARBA" id="ARBA00022833"/>
    </source>
</evidence>
<feature type="domain" description="DUF2016" evidence="6">
    <location>
        <begin position="3"/>
        <end position="75"/>
    </location>
</feature>
<dbReference type="InterPro" id="IPR018560">
    <property type="entry name" value="DUF2016"/>
</dbReference>
<dbReference type="EMBL" id="JBHRTP010000109">
    <property type="protein sequence ID" value="MFC3111269.1"/>
    <property type="molecule type" value="Genomic_DNA"/>
</dbReference>
<reference evidence="9" key="1">
    <citation type="journal article" date="2019" name="Int. J. Syst. Evol. Microbiol.">
        <title>The Global Catalogue of Microorganisms (GCM) 10K type strain sequencing project: providing services to taxonomists for standard genome sequencing and annotation.</title>
        <authorList>
            <consortium name="The Broad Institute Genomics Platform"/>
            <consortium name="The Broad Institute Genome Sequencing Center for Infectious Disease"/>
            <person name="Wu L."/>
            <person name="Ma J."/>
        </authorList>
    </citation>
    <scope>NUCLEOTIDE SEQUENCE [LARGE SCALE GENOMIC DNA]</scope>
    <source>
        <strain evidence="9">KCTC 42986</strain>
    </source>
</reference>
<sequence length="196" mass="22198">MLNPIDTALQSVSPTLMVPKFQELESLQSNGHRFLVAADGMWLEARRPWLYMRWPLVQQTKVAMPYGVVEKALQVRPAAQSLLLDFVQFAKQQCPLECAAWIVWNERTDEWKLVKLAPKVARNDYVAFDRPALEEGEHLIVDIHSHGRIGAFFSSTDDKDDRGEFKVAAVFGCLDGDVQAKFRLCANVRNPAKLDA</sequence>
<accession>A0ABV7FAL9</accession>
<name>A0ABV7FAL9_9BURK</name>
<dbReference type="Pfam" id="PF14464">
    <property type="entry name" value="Prok-JAB"/>
    <property type="match status" value="1"/>
</dbReference>
<evidence type="ECO:0000256" key="5">
    <source>
        <dbReference type="ARBA" id="ARBA00023049"/>
    </source>
</evidence>
<keyword evidence="3" id="KW-0378">Hydrolase</keyword>
<dbReference type="InterPro" id="IPR028090">
    <property type="entry name" value="JAB_dom_prok"/>
</dbReference>
<evidence type="ECO:0000256" key="3">
    <source>
        <dbReference type="ARBA" id="ARBA00022801"/>
    </source>
</evidence>
<dbReference type="Proteomes" id="UP001595530">
    <property type="component" value="Unassembled WGS sequence"/>
</dbReference>
<evidence type="ECO:0000313" key="9">
    <source>
        <dbReference type="Proteomes" id="UP001595530"/>
    </source>
</evidence>